<evidence type="ECO:0000313" key="5">
    <source>
        <dbReference type="Proteomes" id="UP001365405"/>
    </source>
</evidence>
<dbReference type="InterPro" id="IPR046373">
    <property type="entry name" value="Acyl-CoA_Oxase/DH_mid-dom_sf"/>
</dbReference>
<sequence>MHAALRHALSADPQARPQPTVTDWWPHRPWAGAVGTDPLAMALLGGFAADRVAWAFASGYQAALRALCPDLPGDALAAFCVTEDTGNRPRDIRSTLTAQAGGGWQLDGAKRWTTLGPSGTLLLVAAALPPQAGDERPQLRLLRVPVPTPGLAITPMPATRFVPEVPHATLRMDSVHLPAEALLPGDGYARYVKPFRTLEDLHVTLAVLAYLLREARARAWPEAFREQLAAVMALLATLAGEDVQAPATHVALAGALHLAHASYVQAQPLWAAAGEGDEAAQRWQRDAALFAVAGAARQQRAATAWQRLAAG</sequence>
<evidence type="ECO:0000259" key="3">
    <source>
        <dbReference type="Pfam" id="PF02770"/>
    </source>
</evidence>
<keyword evidence="1" id="KW-0560">Oxidoreductase</keyword>
<protein>
    <submittedName>
        <fullName evidence="4">Acyl-CoA dehydrogenase family protein</fullName>
    </submittedName>
</protein>
<feature type="region of interest" description="Disordered" evidence="2">
    <location>
        <begin position="1"/>
        <end position="22"/>
    </location>
</feature>
<dbReference type="SUPFAM" id="SSF56645">
    <property type="entry name" value="Acyl-CoA dehydrogenase NM domain-like"/>
    <property type="match status" value="1"/>
</dbReference>
<dbReference type="PANTHER" id="PTHR48083">
    <property type="entry name" value="MEDIUM-CHAIN SPECIFIC ACYL-COA DEHYDROGENASE, MITOCHONDRIAL-RELATED"/>
    <property type="match status" value="1"/>
</dbReference>
<accession>A0ABU9CJA1</accession>
<evidence type="ECO:0000256" key="2">
    <source>
        <dbReference type="SAM" id="MobiDB-lite"/>
    </source>
</evidence>
<dbReference type="InterPro" id="IPR009100">
    <property type="entry name" value="AcylCoA_DH/oxidase_NM_dom_sf"/>
</dbReference>
<dbReference type="EMBL" id="JBBUTH010000004">
    <property type="protein sequence ID" value="MEK8050520.1"/>
    <property type="molecule type" value="Genomic_DNA"/>
</dbReference>
<keyword evidence="5" id="KW-1185">Reference proteome</keyword>
<dbReference type="RefSeq" id="WP_341410194.1">
    <property type="nucleotide sequence ID" value="NZ_JBBUTH010000004.1"/>
</dbReference>
<dbReference type="Gene3D" id="2.40.110.10">
    <property type="entry name" value="Butyryl-CoA Dehydrogenase, subunit A, domain 2"/>
    <property type="match status" value="1"/>
</dbReference>
<name>A0ABU9CJA1_9BURK</name>
<dbReference type="Proteomes" id="UP001365405">
    <property type="component" value="Unassembled WGS sequence"/>
</dbReference>
<feature type="domain" description="Acyl-CoA oxidase/dehydrogenase middle" evidence="3">
    <location>
        <begin position="78"/>
        <end position="175"/>
    </location>
</feature>
<dbReference type="Pfam" id="PF02770">
    <property type="entry name" value="Acyl-CoA_dh_M"/>
    <property type="match status" value="1"/>
</dbReference>
<gene>
    <name evidence="4" type="ORF">AACH10_09740</name>
</gene>
<organism evidence="4 5">
    <name type="scientific">Pseudaquabacterium inlustre</name>
    <dbReference type="NCBI Taxonomy" id="2984192"/>
    <lineage>
        <taxon>Bacteria</taxon>
        <taxon>Pseudomonadati</taxon>
        <taxon>Pseudomonadota</taxon>
        <taxon>Betaproteobacteria</taxon>
        <taxon>Burkholderiales</taxon>
        <taxon>Sphaerotilaceae</taxon>
        <taxon>Pseudaquabacterium</taxon>
    </lineage>
</organism>
<evidence type="ECO:0000313" key="4">
    <source>
        <dbReference type="EMBL" id="MEK8050520.1"/>
    </source>
</evidence>
<dbReference type="InterPro" id="IPR050741">
    <property type="entry name" value="Acyl-CoA_dehydrogenase"/>
</dbReference>
<evidence type="ECO:0000256" key="1">
    <source>
        <dbReference type="ARBA" id="ARBA00023002"/>
    </source>
</evidence>
<reference evidence="4 5" key="1">
    <citation type="submission" date="2024-04" db="EMBL/GenBank/DDBJ databases">
        <title>Novel species of the genus Ideonella isolated from streams.</title>
        <authorList>
            <person name="Lu H."/>
        </authorList>
    </citation>
    <scope>NUCLEOTIDE SEQUENCE [LARGE SCALE GENOMIC DNA]</scope>
    <source>
        <strain evidence="4 5">DXS22W</strain>
    </source>
</reference>
<comment type="caution">
    <text evidence="4">The sequence shown here is derived from an EMBL/GenBank/DDBJ whole genome shotgun (WGS) entry which is preliminary data.</text>
</comment>
<proteinExistence type="predicted"/>
<dbReference type="InterPro" id="IPR006091">
    <property type="entry name" value="Acyl-CoA_Oxase/DH_mid-dom"/>
</dbReference>